<dbReference type="KEGG" id="mgg:MPLG2_2166"/>
<keyword evidence="7 10" id="KW-0119">Carbohydrate metabolism</keyword>
<proteinExistence type="inferred from homology"/>
<reference evidence="12 13" key="1">
    <citation type="submission" date="2018-02" db="EMBL/GenBank/DDBJ databases">
        <authorList>
            <person name="Cohen D.B."/>
            <person name="Kent A.D."/>
        </authorList>
    </citation>
    <scope>NUCLEOTIDE SEQUENCE [LARGE SCALE GENOMIC DNA]</scope>
    <source>
        <strain evidence="12">1</strain>
    </source>
</reference>
<dbReference type="Pfam" id="PF02446">
    <property type="entry name" value="Glyco_hydro_77"/>
    <property type="match status" value="1"/>
</dbReference>
<organism evidence="12 13">
    <name type="scientific">Micropruina glycogenica</name>
    <dbReference type="NCBI Taxonomy" id="75385"/>
    <lineage>
        <taxon>Bacteria</taxon>
        <taxon>Bacillati</taxon>
        <taxon>Actinomycetota</taxon>
        <taxon>Actinomycetes</taxon>
        <taxon>Propionibacteriales</taxon>
        <taxon>Nocardioidaceae</taxon>
        <taxon>Micropruina</taxon>
    </lineage>
</organism>
<comment type="catalytic activity">
    <reaction evidence="1 10">
        <text>Transfers a segment of a (1-&gt;4)-alpha-D-glucan to a new position in an acceptor, which may be glucose or a (1-&gt;4)-alpha-D-glucan.</text>
        <dbReference type="EC" id="2.4.1.25"/>
    </reaction>
</comment>
<gene>
    <name evidence="12" type="primary">malQ</name>
    <name evidence="12" type="ORF">MPLG2_2166</name>
</gene>
<name>A0A2N9JHH6_9ACTN</name>
<dbReference type="AlphaFoldDB" id="A0A2N9JHH6"/>
<dbReference type="NCBIfam" id="TIGR00217">
    <property type="entry name" value="malQ"/>
    <property type="match status" value="1"/>
</dbReference>
<dbReference type="RefSeq" id="WP_105185976.1">
    <property type="nucleotide sequence ID" value="NZ_BAAAGO010000034.1"/>
</dbReference>
<keyword evidence="13" id="KW-1185">Reference proteome</keyword>
<dbReference type="SUPFAM" id="SSF51445">
    <property type="entry name" value="(Trans)glycosidases"/>
    <property type="match status" value="1"/>
</dbReference>
<evidence type="ECO:0000313" key="13">
    <source>
        <dbReference type="Proteomes" id="UP000238164"/>
    </source>
</evidence>
<dbReference type="Proteomes" id="UP000238164">
    <property type="component" value="Chromosome 1"/>
</dbReference>
<sequence length="724" mass="80671">MALSNPYLAELAAEFGIATEFWDWKGRLTEISDDTVIAVLAAMEIDASTEVLAAAAVHELRERPWRRALPACTVMQQGAPHTVRVHVPEGAWVHVWVRFEDGGGRDLTQLTNDEPPRSIDGRLIGEATFEIPGDLPPGYHRLGCRTAEWTAEATLIVTPHFLGFPPGMGEKRVWGYATQLYSVRSQDSWGLGDLQDLADLATWSATQQFASYVLVNPLHAAQPMTPLEPSPYLPTSRRYVNPIYIRPEAISEYAGLDDRQRARIHQLHSRLERSLAGVDELKRDEVWKAKLAALRVIFDAGLKPTRLMSLNDFVRKEGRPLSQFATWCALVNVHGMNWREWPVELRRPSSPEVTEFAAQHVGEIVFYSWLQWVADEQLRAAQSAAKAAGMRVGIMNDLAVGVSGQSAEAWMLGDTFARGVSVGAPPDHFNQTGQDWGQAPWRPDRLAELSYAPFRNMVAGILRHSGGIRVDHIMGLFRLWWVPQGMGPTMGTYVRYNHEAMVGILVLEAQRAGAVVVGEDLGVVEPWVRVYLRDRGILGTSIAWFERDGSGQILPPESWREYCMASVTTHDLPPTAGYLNAAHVRLQHQLGLLTEDLDVELAHAAREVDEWLHLLRERGFLTGDDPSTEDVVLAMHKFLMATPARMLCAALTDAVGDHRTQNQPGTTDEYPNWRVPLSGPDGKPMSLEDVFHSERALRMSAVMNGFVVPPTAHRSTSEFIIGHD</sequence>
<evidence type="ECO:0000256" key="1">
    <source>
        <dbReference type="ARBA" id="ARBA00000439"/>
    </source>
</evidence>
<dbReference type="InterPro" id="IPR003385">
    <property type="entry name" value="Glyco_hydro_77"/>
</dbReference>
<dbReference type="Gene3D" id="3.20.20.80">
    <property type="entry name" value="Glycosidases"/>
    <property type="match status" value="1"/>
</dbReference>
<feature type="domain" description="MalQ N-terminal beta-sandwich" evidence="11">
    <location>
        <begin position="69"/>
        <end position="159"/>
    </location>
</feature>
<protein>
    <recommendedName>
        <fullName evidence="4 10">4-alpha-glucanotransferase</fullName>
        <ecNumber evidence="3 10">2.4.1.25</ecNumber>
    </recommendedName>
    <alternativeName>
        <fullName evidence="8 10">Amylomaltase</fullName>
    </alternativeName>
    <alternativeName>
        <fullName evidence="9 10">Disproportionating enzyme</fullName>
    </alternativeName>
</protein>
<evidence type="ECO:0000256" key="7">
    <source>
        <dbReference type="ARBA" id="ARBA00023277"/>
    </source>
</evidence>
<evidence type="ECO:0000256" key="4">
    <source>
        <dbReference type="ARBA" id="ARBA00020295"/>
    </source>
</evidence>
<keyword evidence="6 10" id="KW-0808">Transferase</keyword>
<evidence type="ECO:0000256" key="10">
    <source>
        <dbReference type="RuleBase" id="RU361207"/>
    </source>
</evidence>
<dbReference type="EC" id="2.4.1.25" evidence="3 10"/>
<evidence type="ECO:0000256" key="8">
    <source>
        <dbReference type="ARBA" id="ARBA00031423"/>
    </source>
</evidence>
<dbReference type="PANTHER" id="PTHR32438:SF5">
    <property type="entry name" value="4-ALPHA-GLUCANOTRANSFERASE DPE1, CHLOROPLASTIC_AMYLOPLASTIC"/>
    <property type="match status" value="1"/>
</dbReference>
<dbReference type="OrthoDB" id="9811841at2"/>
<dbReference type="InterPro" id="IPR048458">
    <property type="entry name" value="MalQ_N"/>
</dbReference>
<evidence type="ECO:0000313" key="12">
    <source>
        <dbReference type="EMBL" id="SPD87196.1"/>
    </source>
</evidence>
<keyword evidence="5 10" id="KW-0328">Glycosyltransferase</keyword>
<evidence type="ECO:0000256" key="9">
    <source>
        <dbReference type="ARBA" id="ARBA00031501"/>
    </source>
</evidence>
<evidence type="ECO:0000256" key="5">
    <source>
        <dbReference type="ARBA" id="ARBA00022676"/>
    </source>
</evidence>
<dbReference type="Pfam" id="PF21226">
    <property type="entry name" value="MalQ_N"/>
    <property type="match status" value="1"/>
</dbReference>
<dbReference type="PANTHER" id="PTHR32438">
    <property type="entry name" value="4-ALPHA-GLUCANOTRANSFERASE DPE1, CHLOROPLASTIC/AMYLOPLASTIC"/>
    <property type="match status" value="1"/>
</dbReference>
<evidence type="ECO:0000256" key="2">
    <source>
        <dbReference type="ARBA" id="ARBA00005684"/>
    </source>
</evidence>
<accession>A0A2N9JHH6</accession>
<dbReference type="EMBL" id="LT985188">
    <property type="protein sequence ID" value="SPD87196.1"/>
    <property type="molecule type" value="Genomic_DNA"/>
</dbReference>
<evidence type="ECO:0000256" key="3">
    <source>
        <dbReference type="ARBA" id="ARBA00012560"/>
    </source>
</evidence>
<dbReference type="GO" id="GO:0005975">
    <property type="term" value="P:carbohydrate metabolic process"/>
    <property type="evidence" value="ECO:0007669"/>
    <property type="project" value="InterPro"/>
</dbReference>
<evidence type="ECO:0000259" key="11">
    <source>
        <dbReference type="Pfam" id="PF21226"/>
    </source>
</evidence>
<comment type="similarity">
    <text evidence="2 10">Belongs to the disproportionating enzyme family.</text>
</comment>
<dbReference type="InterPro" id="IPR017853">
    <property type="entry name" value="GH"/>
</dbReference>
<evidence type="ECO:0000256" key="6">
    <source>
        <dbReference type="ARBA" id="ARBA00022679"/>
    </source>
</evidence>
<dbReference type="GO" id="GO:0004134">
    <property type="term" value="F:4-alpha-glucanotransferase activity"/>
    <property type="evidence" value="ECO:0007669"/>
    <property type="project" value="UniProtKB-EC"/>
</dbReference>